<feature type="signal peptide" evidence="4">
    <location>
        <begin position="1"/>
        <end position="24"/>
    </location>
</feature>
<feature type="chain" id="PRO_5002509538" evidence="4">
    <location>
        <begin position="25"/>
        <end position="284"/>
    </location>
</feature>
<keyword evidence="3" id="KW-0812">Transmembrane</keyword>
<dbReference type="RefSeq" id="WP_053236124.1">
    <property type="nucleotide sequence ID" value="NZ_CP011125.1"/>
</dbReference>
<keyword evidence="1" id="KW-0802">TPR repeat</keyword>
<dbReference type="InterPro" id="IPR019734">
    <property type="entry name" value="TPR_rpt"/>
</dbReference>
<evidence type="ECO:0000256" key="3">
    <source>
        <dbReference type="SAM" id="Phobius"/>
    </source>
</evidence>
<gene>
    <name evidence="5" type="ORF">DB32_006183</name>
</gene>
<keyword evidence="6" id="KW-1185">Reference proteome</keyword>
<dbReference type="PROSITE" id="PS50005">
    <property type="entry name" value="TPR"/>
    <property type="match status" value="1"/>
</dbReference>
<protein>
    <submittedName>
        <fullName evidence="5">Tetratricopeptide repeat protein</fullName>
    </submittedName>
</protein>
<accession>A0A0F6SGP1</accession>
<dbReference type="OrthoDB" id="5494733at2"/>
<dbReference type="Gene3D" id="1.25.40.10">
    <property type="entry name" value="Tetratricopeptide repeat domain"/>
    <property type="match status" value="1"/>
</dbReference>
<sequence length="284" mass="30255">MLRLGLTFVFASFLALVVAVPAHAQGGNPLIERGIGEYDELRFEEALQTLSAALVRHGNTREQQGQIYRYLALTYLALDREEEAAGAWRSMLAIDPAHEASSDLSPRFREFFAQVRQQWESEGRPGRAPPAPVSIQHRSPPQANRGEAVELSAQVDDPGGRVAQLVLAYRQGTSAVFRRVDTTREGNDYVATIPADDVSPPLVEYYFEAVDGGGLPIASRGDVAAPLRIAVPAPGGDVTSEAWFWIAIGGGAAVVAGAIVLGVVLGSQGGGNNPQGTLVITIDD</sequence>
<name>A0A0F6SGP1_9BACT</name>
<dbReference type="SUPFAM" id="SSF48452">
    <property type="entry name" value="TPR-like"/>
    <property type="match status" value="1"/>
</dbReference>
<reference evidence="5 6" key="1">
    <citation type="submission" date="2015-03" db="EMBL/GenBank/DDBJ databases">
        <title>Genome assembly of Sandaracinus amylolyticus DSM 53668.</title>
        <authorList>
            <person name="Sharma G."/>
            <person name="Subramanian S."/>
        </authorList>
    </citation>
    <scope>NUCLEOTIDE SEQUENCE [LARGE SCALE GENOMIC DNA]</scope>
    <source>
        <strain evidence="5 6">DSM 53668</strain>
    </source>
</reference>
<evidence type="ECO:0000313" key="5">
    <source>
        <dbReference type="EMBL" id="AKF09034.1"/>
    </source>
</evidence>
<organism evidence="5 6">
    <name type="scientific">Sandaracinus amylolyticus</name>
    <dbReference type="NCBI Taxonomy" id="927083"/>
    <lineage>
        <taxon>Bacteria</taxon>
        <taxon>Pseudomonadati</taxon>
        <taxon>Myxococcota</taxon>
        <taxon>Polyangia</taxon>
        <taxon>Polyangiales</taxon>
        <taxon>Sandaracinaceae</taxon>
        <taxon>Sandaracinus</taxon>
    </lineage>
</organism>
<dbReference type="InterPro" id="IPR011990">
    <property type="entry name" value="TPR-like_helical_dom_sf"/>
</dbReference>
<keyword evidence="3" id="KW-1133">Transmembrane helix</keyword>
<evidence type="ECO:0000256" key="2">
    <source>
        <dbReference type="SAM" id="MobiDB-lite"/>
    </source>
</evidence>
<evidence type="ECO:0000313" key="6">
    <source>
        <dbReference type="Proteomes" id="UP000034883"/>
    </source>
</evidence>
<dbReference type="EMBL" id="CP011125">
    <property type="protein sequence ID" value="AKF09034.1"/>
    <property type="molecule type" value="Genomic_DNA"/>
</dbReference>
<proteinExistence type="predicted"/>
<feature type="transmembrane region" description="Helical" evidence="3">
    <location>
        <begin position="242"/>
        <end position="265"/>
    </location>
</feature>
<dbReference type="AlphaFoldDB" id="A0A0F6SGP1"/>
<dbReference type="STRING" id="927083.DB32_006183"/>
<dbReference type="KEGG" id="samy:DB32_006183"/>
<feature type="repeat" description="TPR" evidence="1">
    <location>
        <begin position="65"/>
        <end position="98"/>
    </location>
</feature>
<keyword evidence="3" id="KW-0472">Membrane</keyword>
<keyword evidence="4" id="KW-0732">Signal</keyword>
<feature type="region of interest" description="Disordered" evidence="2">
    <location>
        <begin position="119"/>
        <end position="147"/>
    </location>
</feature>
<evidence type="ECO:0000256" key="4">
    <source>
        <dbReference type="SAM" id="SignalP"/>
    </source>
</evidence>
<evidence type="ECO:0000256" key="1">
    <source>
        <dbReference type="PROSITE-ProRule" id="PRU00339"/>
    </source>
</evidence>
<dbReference type="Proteomes" id="UP000034883">
    <property type="component" value="Chromosome"/>
</dbReference>